<comment type="pathway">
    <text evidence="1">Cofactor biosynthesis; tetrahydrofolate biosynthesis; 5,6,7,8-tetrahydrofolate from 7,8-dihydrofolate: step 1/1.</text>
</comment>
<sequence>MYNGRNKVKICHIVAAGLNGEIGKDNRLLCHIPEDLAYFKKMTLGHAVVMGRKTLESLPNKLSRRAVWEVTNRKHDGSRWYNGLHSALYAASGSCYFLNTNKIWIAGGASIYEQTNDIVDEVYLTRIHHEFPDADSFYKIPEGFVFEGYTERTLEHFPEERFLEDKLSLDTWKVTFEKWVRVDSWKNK</sequence>
<dbReference type="EC" id="1.5.1.3" evidence="2"/>
<feature type="domain" description="DHFR" evidence="6">
    <location>
        <begin position="9"/>
        <end position="181"/>
    </location>
</feature>
<gene>
    <name evidence="7" type="ORF">Aci05_095</name>
</gene>
<proteinExistence type="predicted"/>
<evidence type="ECO:0000313" key="7">
    <source>
        <dbReference type="EMBL" id="AYD82358.1"/>
    </source>
</evidence>
<dbReference type="GO" id="GO:0050661">
    <property type="term" value="F:NADP binding"/>
    <property type="evidence" value="ECO:0007669"/>
    <property type="project" value="InterPro"/>
</dbReference>
<dbReference type="InterPro" id="IPR012259">
    <property type="entry name" value="DHFR"/>
</dbReference>
<dbReference type="PANTHER" id="PTHR48069:SF3">
    <property type="entry name" value="DIHYDROFOLATE REDUCTASE"/>
    <property type="match status" value="1"/>
</dbReference>
<accession>A0A386KAE5</accession>
<dbReference type="InterPro" id="IPR001796">
    <property type="entry name" value="DHFR_dom"/>
</dbReference>
<reference evidence="7 8" key="1">
    <citation type="submission" date="2018-08" db="EMBL/GenBank/DDBJ databases">
        <title>Complete genome sequence of five Acinetobacter baumannii phages from Abidjan, Cote d'Ivoire.</title>
        <authorList>
            <person name="Essoh C."/>
            <person name="Vernadet J.-P."/>
            <person name="Vergnaud G."/>
            <person name="Resch G."/>
            <person name="Pourcel C."/>
        </authorList>
    </citation>
    <scope>NUCLEOTIDE SEQUENCE [LARGE SCALE GENOMIC DNA]</scope>
</reference>
<dbReference type="PROSITE" id="PS51330">
    <property type="entry name" value="DHFR_2"/>
    <property type="match status" value="1"/>
</dbReference>
<keyword evidence="8" id="KW-1185">Reference proteome</keyword>
<dbReference type="SUPFAM" id="SSF53597">
    <property type="entry name" value="Dihydrofolate reductase-like"/>
    <property type="match status" value="1"/>
</dbReference>
<dbReference type="InterPro" id="IPR024072">
    <property type="entry name" value="DHFR-like_dom_sf"/>
</dbReference>
<evidence type="ECO:0000256" key="4">
    <source>
        <dbReference type="ARBA" id="ARBA00022857"/>
    </source>
</evidence>
<dbReference type="Proteomes" id="UP000269940">
    <property type="component" value="Segment"/>
</dbReference>
<dbReference type="PRINTS" id="PR00070">
    <property type="entry name" value="DHFR"/>
</dbReference>
<evidence type="ECO:0000256" key="2">
    <source>
        <dbReference type="ARBA" id="ARBA00012856"/>
    </source>
</evidence>
<dbReference type="GO" id="GO:0046654">
    <property type="term" value="P:tetrahydrofolate biosynthetic process"/>
    <property type="evidence" value="ECO:0007669"/>
    <property type="project" value="InterPro"/>
</dbReference>
<evidence type="ECO:0000256" key="3">
    <source>
        <dbReference type="ARBA" id="ARBA00022563"/>
    </source>
</evidence>
<evidence type="ECO:0000256" key="5">
    <source>
        <dbReference type="ARBA" id="ARBA00023002"/>
    </source>
</evidence>
<dbReference type="Pfam" id="PF00186">
    <property type="entry name" value="DHFR_1"/>
    <property type="match status" value="1"/>
</dbReference>
<evidence type="ECO:0000259" key="6">
    <source>
        <dbReference type="PROSITE" id="PS51330"/>
    </source>
</evidence>
<dbReference type="PANTHER" id="PTHR48069">
    <property type="entry name" value="DIHYDROFOLATE REDUCTASE"/>
    <property type="match status" value="1"/>
</dbReference>
<organism evidence="7 8">
    <name type="scientific">Acinetobacter phage vB_AbaM_B09_Aci05</name>
    <dbReference type="NCBI Taxonomy" id="2315458"/>
    <lineage>
        <taxon>Viruses</taxon>
        <taxon>Duplodnaviria</taxon>
        <taxon>Heunggongvirae</taxon>
        <taxon>Uroviricota</taxon>
        <taxon>Caudoviricetes</taxon>
        <taxon>Saclayvirus</taxon>
        <taxon>Saclayvirus Aci05</taxon>
    </lineage>
</organism>
<dbReference type="Gene3D" id="3.40.430.10">
    <property type="entry name" value="Dihydrofolate Reductase, subunit A"/>
    <property type="match status" value="1"/>
</dbReference>
<keyword evidence="4" id="KW-0521">NADP</keyword>
<dbReference type="GO" id="GO:0004146">
    <property type="term" value="F:dihydrofolate reductase activity"/>
    <property type="evidence" value="ECO:0007669"/>
    <property type="project" value="UniProtKB-EC"/>
</dbReference>
<evidence type="ECO:0000313" key="8">
    <source>
        <dbReference type="Proteomes" id="UP000269940"/>
    </source>
</evidence>
<dbReference type="GO" id="GO:0046655">
    <property type="term" value="P:folic acid metabolic process"/>
    <property type="evidence" value="ECO:0007669"/>
    <property type="project" value="TreeGrafter"/>
</dbReference>
<protein>
    <recommendedName>
        <fullName evidence="2">dihydrofolate reductase</fullName>
        <ecNumber evidence="2">1.5.1.3</ecNumber>
    </recommendedName>
</protein>
<dbReference type="EMBL" id="MH746814">
    <property type="protein sequence ID" value="AYD82358.1"/>
    <property type="molecule type" value="Genomic_DNA"/>
</dbReference>
<name>A0A386KAE5_9CAUD</name>
<dbReference type="GO" id="GO:0006730">
    <property type="term" value="P:one-carbon metabolic process"/>
    <property type="evidence" value="ECO:0007669"/>
    <property type="project" value="UniProtKB-KW"/>
</dbReference>
<keyword evidence="5" id="KW-0560">Oxidoreductase</keyword>
<dbReference type="CDD" id="cd00209">
    <property type="entry name" value="DHFR"/>
    <property type="match status" value="1"/>
</dbReference>
<evidence type="ECO:0000256" key="1">
    <source>
        <dbReference type="ARBA" id="ARBA00004903"/>
    </source>
</evidence>
<keyword evidence="3" id="KW-0554">One-carbon metabolism</keyword>
<dbReference type="GO" id="GO:0046452">
    <property type="term" value="P:dihydrofolate metabolic process"/>
    <property type="evidence" value="ECO:0007669"/>
    <property type="project" value="TreeGrafter"/>
</dbReference>